<evidence type="ECO:0000313" key="1">
    <source>
        <dbReference type="EMBL" id="EFJ39040.1"/>
    </source>
</evidence>
<reference evidence="1 2" key="1">
    <citation type="journal article" date="2010" name="Science">
        <title>Genomic analysis of organismal complexity in the multicellular green alga Volvox carteri.</title>
        <authorList>
            <person name="Prochnik S.E."/>
            <person name="Umen J."/>
            <person name="Nedelcu A.M."/>
            <person name="Hallmann A."/>
            <person name="Miller S.M."/>
            <person name="Nishii I."/>
            <person name="Ferris P."/>
            <person name="Kuo A."/>
            <person name="Mitros T."/>
            <person name="Fritz-Laylin L.K."/>
            <person name="Hellsten U."/>
            <person name="Chapman J."/>
            <person name="Simakov O."/>
            <person name="Rensing S.A."/>
            <person name="Terry A."/>
            <person name="Pangilinan J."/>
            <person name="Kapitonov V."/>
            <person name="Jurka J."/>
            <person name="Salamov A."/>
            <person name="Shapiro H."/>
            <person name="Schmutz J."/>
            <person name="Grimwood J."/>
            <person name="Lindquist E."/>
            <person name="Lucas S."/>
            <person name="Grigoriev I.V."/>
            <person name="Schmitt R."/>
            <person name="Kirk D."/>
            <person name="Rokhsar D.S."/>
        </authorList>
    </citation>
    <scope>NUCLEOTIDE SEQUENCE [LARGE SCALE GENOMIC DNA]</scope>
    <source>
        <strain evidence="2">f. Nagariensis / Eve</strain>
    </source>
</reference>
<evidence type="ECO:0008006" key="3">
    <source>
        <dbReference type="Google" id="ProtNLM"/>
    </source>
</evidence>
<dbReference type="OrthoDB" id="8195432at2759"/>
<dbReference type="GeneID" id="9614924"/>
<dbReference type="KEGG" id="vcn:VOLCADRAFT_101414"/>
<keyword evidence="2" id="KW-1185">Reference proteome</keyword>
<proteinExistence type="predicted"/>
<dbReference type="InParanoid" id="D8UMK9"/>
<gene>
    <name evidence="1" type="ORF">VOLCADRAFT_101414</name>
</gene>
<dbReference type="Proteomes" id="UP000001058">
    <property type="component" value="Unassembled WGS sequence"/>
</dbReference>
<dbReference type="RefSeq" id="XP_002959895.1">
    <property type="nucleotide sequence ID" value="XM_002959849.1"/>
</dbReference>
<dbReference type="EMBL" id="GL379176">
    <property type="protein sequence ID" value="EFJ39040.1"/>
    <property type="molecule type" value="Genomic_DNA"/>
</dbReference>
<sequence>MDDNGELVPTVAGYKYLGVDQYGSRSVTELRGKLDKAIQKWTDFTRPNDGNDDTTHQGEPGADALIKANITPTNFLATIRDCITSKPAYWLPTGVISLGQARKWDIARDKLLKQKIFRSPKVKFLPKSLIALPAKLGGLGLPYTDFRARFAPTMFLCKLILSNEKQFSAVLDWSINGYEAKVKPEINSSNTFGWALKRCQRNNRVFVDGACGHLRAENRYLSNIAVESNKLGIVIKKDDQSNWKIEMDGKHIRTYNRLKSLVRKKYSEQLIEKLKAQKSSGLWYNAIPSSLLKSKNSVNLVHLNLPMPMFRFALKARLEALPTNAFLYYRAKTHGHAYCDLCYKERGVYQDEWMIHALRGCPSWQGLRTRAHHDIVKFIKNFTEKWMNPGWRVLTDTMPDSAKAHWASRCESGARLANEGTKPDLMYINDAEKKVIIAEITVCSERRYLDRKAKKEEKYAWLARFLETESYNVTMIAWPIGHLGGVNKGDGKELLNRLGIKDAKRLTGDLQRSIQKKAIAASYQIWVSRCRSVETIQANERAEMLE</sequence>
<protein>
    <recommendedName>
        <fullName evidence="3">Reverse transcriptase zinc-binding domain-containing protein</fullName>
    </recommendedName>
</protein>
<dbReference type="AlphaFoldDB" id="D8UMK9"/>
<organism evidence="2">
    <name type="scientific">Volvox carteri f. nagariensis</name>
    <dbReference type="NCBI Taxonomy" id="3068"/>
    <lineage>
        <taxon>Eukaryota</taxon>
        <taxon>Viridiplantae</taxon>
        <taxon>Chlorophyta</taxon>
        <taxon>core chlorophytes</taxon>
        <taxon>Chlorophyceae</taxon>
        <taxon>CS clade</taxon>
        <taxon>Chlamydomonadales</taxon>
        <taxon>Volvocaceae</taxon>
        <taxon>Volvox</taxon>
    </lineage>
</organism>
<evidence type="ECO:0000313" key="2">
    <source>
        <dbReference type="Proteomes" id="UP000001058"/>
    </source>
</evidence>
<accession>D8UMK9</accession>
<name>D8UMK9_VOLCA</name>